<dbReference type="SMART" id="SM00347">
    <property type="entry name" value="HTH_MARR"/>
    <property type="match status" value="1"/>
</dbReference>
<gene>
    <name evidence="5" type="ORF">LOOC260_200530</name>
</gene>
<evidence type="ECO:0000313" key="6">
    <source>
        <dbReference type="Proteomes" id="UP000031620"/>
    </source>
</evidence>
<dbReference type="InterPro" id="IPR036388">
    <property type="entry name" value="WH-like_DNA-bd_sf"/>
</dbReference>
<proteinExistence type="predicted"/>
<keyword evidence="5" id="KW-0614">Plasmid</keyword>
<dbReference type="PRINTS" id="PR00598">
    <property type="entry name" value="HTHMARR"/>
</dbReference>
<protein>
    <submittedName>
        <fullName evidence="5">MarR family transcriptional regulator</fullName>
    </submittedName>
</protein>
<dbReference type="PROSITE" id="PS50995">
    <property type="entry name" value="HTH_MARR_2"/>
    <property type="match status" value="1"/>
</dbReference>
<dbReference type="HOGENOM" id="CLU_083287_11_1_9"/>
<reference evidence="5 6" key="1">
    <citation type="submission" date="2014-11" db="EMBL/GenBank/DDBJ databases">
        <title>Complete genome sequence and analysis of Lactobacillus hokkaidonensis LOOC260T.</title>
        <authorList>
            <person name="Tanizawa Y."/>
            <person name="Tohno M."/>
            <person name="Kaminuma E."/>
            <person name="Nakamura Y."/>
            <person name="Arita M."/>
        </authorList>
    </citation>
    <scope>NUCLEOTIDE SEQUENCE [LARGE SCALE GENOMIC DNA]</scope>
    <source>
        <strain evidence="5 6">LOOC260</strain>
        <plasmid evidence="6">pLOOC260-1 DNA</plasmid>
    </source>
</reference>
<dbReference type="KEGG" id="lho:LOOC260_200530"/>
<dbReference type="Pfam" id="PF12802">
    <property type="entry name" value="MarR_2"/>
    <property type="match status" value="1"/>
</dbReference>
<name>A0A0A1GXE7_9LACO</name>
<sequence length="155" mass="18073">MAEEKNNISKADFRFMNDALVDVYDHIMRIEEETLRKSTFRDISVKEIHLIHAITLHDHKTSTEVANELRLTKGTLTTNVKTLERKGYVKRINDEQDHRVARLTLTNKGKLLYRAHDAFHRQIVKSFIKGMDGNEVKVIKRALINLEDFLSDITQ</sequence>
<dbReference type="GO" id="GO:0003700">
    <property type="term" value="F:DNA-binding transcription factor activity"/>
    <property type="evidence" value="ECO:0007669"/>
    <property type="project" value="InterPro"/>
</dbReference>
<dbReference type="Gene3D" id="1.10.10.10">
    <property type="entry name" value="Winged helix-like DNA-binding domain superfamily/Winged helix DNA-binding domain"/>
    <property type="match status" value="1"/>
</dbReference>
<dbReference type="GO" id="GO:0003677">
    <property type="term" value="F:DNA binding"/>
    <property type="evidence" value="ECO:0007669"/>
    <property type="project" value="UniProtKB-KW"/>
</dbReference>
<dbReference type="EMBL" id="AP014681">
    <property type="protein sequence ID" value="BAP86827.1"/>
    <property type="molecule type" value="Genomic_DNA"/>
</dbReference>
<evidence type="ECO:0000256" key="1">
    <source>
        <dbReference type="ARBA" id="ARBA00023015"/>
    </source>
</evidence>
<evidence type="ECO:0000259" key="4">
    <source>
        <dbReference type="PROSITE" id="PS50995"/>
    </source>
</evidence>
<evidence type="ECO:0000256" key="2">
    <source>
        <dbReference type="ARBA" id="ARBA00023125"/>
    </source>
</evidence>
<geneLocation type="plasmid" evidence="6">
    <name>pLOOC260-1 DNA</name>
</geneLocation>
<dbReference type="PANTHER" id="PTHR42756">
    <property type="entry name" value="TRANSCRIPTIONAL REGULATOR, MARR"/>
    <property type="match status" value="1"/>
</dbReference>
<dbReference type="InterPro" id="IPR036390">
    <property type="entry name" value="WH_DNA-bd_sf"/>
</dbReference>
<keyword evidence="3" id="KW-0804">Transcription</keyword>
<accession>A0A0A1GXE7</accession>
<evidence type="ECO:0000256" key="3">
    <source>
        <dbReference type="ARBA" id="ARBA00023163"/>
    </source>
</evidence>
<organism evidence="5 6">
    <name type="scientific">Paucilactobacillus hokkaidonensis JCM 18461</name>
    <dbReference type="NCBI Taxonomy" id="1291742"/>
    <lineage>
        <taxon>Bacteria</taxon>
        <taxon>Bacillati</taxon>
        <taxon>Bacillota</taxon>
        <taxon>Bacilli</taxon>
        <taxon>Lactobacillales</taxon>
        <taxon>Lactobacillaceae</taxon>
        <taxon>Paucilactobacillus</taxon>
    </lineage>
</organism>
<dbReference type="AlphaFoldDB" id="A0A0A1GXE7"/>
<dbReference type="Proteomes" id="UP000031620">
    <property type="component" value="Plasmid pLOOC260-1"/>
</dbReference>
<dbReference type="InterPro" id="IPR000835">
    <property type="entry name" value="HTH_MarR-typ"/>
</dbReference>
<dbReference type="SUPFAM" id="SSF46785">
    <property type="entry name" value="Winged helix' DNA-binding domain"/>
    <property type="match status" value="1"/>
</dbReference>
<evidence type="ECO:0000313" key="5">
    <source>
        <dbReference type="EMBL" id="BAP86827.1"/>
    </source>
</evidence>
<dbReference type="PANTHER" id="PTHR42756:SF1">
    <property type="entry name" value="TRANSCRIPTIONAL REPRESSOR OF EMRAB OPERON"/>
    <property type="match status" value="1"/>
</dbReference>
<keyword evidence="1" id="KW-0805">Transcription regulation</keyword>
<feature type="domain" description="HTH marR-type" evidence="4">
    <location>
        <begin position="17"/>
        <end position="148"/>
    </location>
</feature>
<keyword evidence="2" id="KW-0238">DNA-binding</keyword>
<dbReference type="RefSeq" id="WP_041095667.1">
    <property type="nucleotide sequence ID" value="NZ_AP014681.1"/>
</dbReference>